<dbReference type="GO" id="GO:0004725">
    <property type="term" value="F:protein tyrosine phosphatase activity"/>
    <property type="evidence" value="ECO:0007669"/>
    <property type="project" value="InterPro"/>
</dbReference>
<organism evidence="6 7">
    <name type="scientific">Symbiobacterium thermophilum</name>
    <dbReference type="NCBI Taxonomy" id="2734"/>
    <lineage>
        <taxon>Bacteria</taxon>
        <taxon>Bacillati</taxon>
        <taxon>Bacillota</taxon>
        <taxon>Clostridia</taxon>
        <taxon>Eubacteriales</taxon>
        <taxon>Symbiobacteriaceae</taxon>
        <taxon>Symbiobacterium</taxon>
    </lineage>
</organism>
<dbReference type="Gene3D" id="3.40.50.2300">
    <property type="match status" value="1"/>
</dbReference>
<gene>
    <name evidence="6" type="ORF">A6D92_11740</name>
</gene>
<evidence type="ECO:0000256" key="4">
    <source>
        <dbReference type="PIRSR" id="PIRSR617867-1"/>
    </source>
</evidence>
<evidence type="ECO:0000256" key="3">
    <source>
        <dbReference type="ARBA" id="ARBA00022912"/>
    </source>
</evidence>
<evidence type="ECO:0000256" key="1">
    <source>
        <dbReference type="ARBA" id="ARBA00011063"/>
    </source>
</evidence>
<protein>
    <recommendedName>
        <fullName evidence="5">Phosphotyrosine protein phosphatase I domain-containing protein</fullName>
    </recommendedName>
</protein>
<dbReference type="PANTHER" id="PTHR11717">
    <property type="entry name" value="LOW MOLECULAR WEIGHT PROTEIN TYROSINE PHOSPHATASE"/>
    <property type="match status" value="1"/>
</dbReference>
<dbReference type="PRINTS" id="PR00719">
    <property type="entry name" value="LMWPTPASE"/>
</dbReference>
<feature type="active site" description="Proton donor" evidence="4">
    <location>
        <position position="121"/>
    </location>
</feature>
<evidence type="ECO:0000259" key="5">
    <source>
        <dbReference type="SMART" id="SM00226"/>
    </source>
</evidence>
<accession>A0A1Y2T3M7</accession>
<dbReference type="AlphaFoldDB" id="A0A1Y2T3M7"/>
<feature type="active site" description="Nucleophile" evidence="4">
    <location>
        <position position="10"/>
    </location>
</feature>
<dbReference type="InterPro" id="IPR017867">
    <property type="entry name" value="Tyr_phospatase_low_mol_wt"/>
</dbReference>
<feature type="active site" evidence="4">
    <location>
        <position position="16"/>
    </location>
</feature>
<dbReference type="Proteomes" id="UP000194267">
    <property type="component" value="Unassembled WGS sequence"/>
</dbReference>
<evidence type="ECO:0000313" key="7">
    <source>
        <dbReference type="Proteomes" id="UP000194267"/>
    </source>
</evidence>
<dbReference type="SUPFAM" id="SSF52788">
    <property type="entry name" value="Phosphotyrosine protein phosphatases I"/>
    <property type="match status" value="1"/>
</dbReference>
<evidence type="ECO:0000313" key="6">
    <source>
        <dbReference type="EMBL" id="OTA40929.1"/>
    </source>
</evidence>
<keyword evidence="2" id="KW-0378">Hydrolase</keyword>
<evidence type="ECO:0000256" key="2">
    <source>
        <dbReference type="ARBA" id="ARBA00022801"/>
    </source>
</evidence>
<dbReference type="InterPro" id="IPR050438">
    <property type="entry name" value="LMW_PTPase"/>
</dbReference>
<dbReference type="PANTHER" id="PTHR11717:SF31">
    <property type="entry name" value="LOW MOLECULAR WEIGHT PROTEIN-TYROSINE-PHOSPHATASE ETP-RELATED"/>
    <property type="match status" value="1"/>
</dbReference>
<reference evidence="7" key="1">
    <citation type="submission" date="2016-04" db="EMBL/GenBank/DDBJ databases">
        <authorList>
            <person name="Antunes L.P."/>
            <person name="Martins L.F."/>
            <person name="Pereira R.V."/>
            <person name="Thomas A.M."/>
            <person name="Barbosa D."/>
            <person name="Nascimento L."/>
            <person name="Silva G.M."/>
            <person name="Condomitti G.W."/>
            <person name="Digiampietri L.A."/>
            <person name="Lombardi K.C."/>
            <person name="Ramos P.L."/>
            <person name="Quaggio R.B."/>
            <person name="Oliveira J.C."/>
            <person name="Pascon R.C."/>
            <person name="Cruz J.B."/>
            <person name="Silva A.M."/>
            <person name="Setubal J.C."/>
        </authorList>
    </citation>
    <scope>NUCLEOTIDE SEQUENCE [LARGE SCALE GENOMIC DNA]</scope>
</reference>
<dbReference type="CDD" id="cd16344">
    <property type="entry name" value="LMWPAP"/>
    <property type="match status" value="1"/>
</dbReference>
<proteinExistence type="inferred from homology"/>
<dbReference type="InterPro" id="IPR036196">
    <property type="entry name" value="Ptyr_pPase_sf"/>
</dbReference>
<dbReference type="EMBL" id="LWLV01001000">
    <property type="protein sequence ID" value="OTA40929.1"/>
    <property type="molecule type" value="Genomic_DNA"/>
</dbReference>
<dbReference type="InterPro" id="IPR023485">
    <property type="entry name" value="Ptyr_pPase"/>
</dbReference>
<dbReference type="Pfam" id="PF01451">
    <property type="entry name" value="LMWPc"/>
    <property type="match status" value="1"/>
</dbReference>
<name>A0A1Y2T3M7_SYMTR</name>
<keyword evidence="3" id="KW-0904">Protein phosphatase</keyword>
<comment type="similarity">
    <text evidence="1">Belongs to the low molecular weight phosphotyrosine protein phosphatase family.</text>
</comment>
<comment type="caution">
    <text evidence="6">The sequence shown here is derived from an EMBL/GenBank/DDBJ whole genome shotgun (WGS) entry which is preliminary data.</text>
</comment>
<sequence>MRVEKVLLVCSGNTCRSPMAAALLRALWRRADPGWDLQVDSAGIGAFPGLPAAPNAVAAMKARGIDLSGHRSQAVTDLEGYDLVLGMTRAHRDALRTRFPALAGRIFTLAEYAGVGGDLSDPFGGPLQAYEETAKALEEQLQAVVERILREGSAAQ</sequence>
<dbReference type="SMART" id="SM00226">
    <property type="entry name" value="LMWPc"/>
    <property type="match status" value="1"/>
</dbReference>
<feature type="domain" description="Phosphotyrosine protein phosphatase I" evidence="5">
    <location>
        <begin position="4"/>
        <end position="147"/>
    </location>
</feature>